<name>A0ABV7GQR3_9RHOB</name>
<sequence>MTLLRHLPAVLRPLAWNRVAASQSDDEESRALCDIARTAGITPTFVEFGFGVYELNAAGLIREGWTGQLLDGDGDTCRNMDRIMRRHRRDVQVCQHWFTVDNVDPVLEFTRAVGQLGVLSVDIDGNDFWILSELLRHGQPDLLILEYNASFGLRPVTVPYDPQFDRHRYSATGWYHGASITAFHRLLHKNYALVRNVRGLNLIFLRRDLSDGFPDLSPDDAYAEQQSRNARFGNDAAAQFHAIQDLPLIEIGDDGRAVPVG</sequence>
<reference evidence="2" key="1">
    <citation type="journal article" date="2019" name="Int. J. Syst. Evol. Microbiol.">
        <title>The Global Catalogue of Microorganisms (GCM) 10K type strain sequencing project: providing services to taxonomists for standard genome sequencing and annotation.</title>
        <authorList>
            <consortium name="The Broad Institute Genomics Platform"/>
            <consortium name="The Broad Institute Genome Sequencing Center for Infectious Disease"/>
            <person name="Wu L."/>
            <person name="Ma J."/>
        </authorList>
    </citation>
    <scope>NUCLEOTIDE SEQUENCE [LARGE SCALE GENOMIC DNA]</scope>
    <source>
        <strain evidence="2">KCTC 52366</strain>
    </source>
</reference>
<comment type="caution">
    <text evidence="1">The sequence shown here is derived from an EMBL/GenBank/DDBJ whole genome shotgun (WGS) entry which is preliminary data.</text>
</comment>
<proteinExistence type="predicted"/>
<dbReference type="Proteomes" id="UP001595632">
    <property type="component" value="Unassembled WGS sequence"/>
</dbReference>
<accession>A0ABV7GQR3</accession>
<gene>
    <name evidence="1" type="ORF">ACFOGP_14645</name>
</gene>
<keyword evidence="2" id="KW-1185">Reference proteome</keyword>
<evidence type="ECO:0008006" key="3">
    <source>
        <dbReference type="Google" id="ProtNLM"/>
    </source>
</evidence>
<dbReference type="RefSeq" id="WP_275631228.1">
    <property type="nucleotide sequence ID" value="NZ_JARGYD010000001.1"/>
</dbReference>
<organism evidence="1 2">
    <name type="scientific">Psychromarinibacter halotolerans</name>
    <dbReference type="NCBI Taxonomy" id="1775175"/>
    <lineage>
        <taxon>Bacteria</taxon>
        <taxon>Pseudomonadati</taxon>
        <taxon>Pseudomonadota</taxon>
        <taxon>Alphaproteobacteria</taxon>
        <taxon>Rhodobacterales</taxon>
        <taxon>Paracoccaceae</taxon>
        <taxon>Psychromarinibacter</taxon>
    </lineage>
</organism>
<protein>
    <recommendedName>
        <fullName evidence="3">Methyltransferase FkbM domain-containing protein</fullName>
    </recommendedName>
</protein>
<evidence type="ECO:0000313" key="2">
    <source>
        <dbReference type="Proteomes" id="UP001595632"/>
    </source>
</evidence>
<dbReference type="EMBL" id="JBHRTB010000010">
    <property type="protein sequence ID" value="MFC3143958.1"/>
    <property type="molecule type" value="Genomic_DNA"/>
</dbReference>
<evidence type="ECO:0000313" key="1">
    <source>
        <dbReference type="EMBL" id="MFC3143958.1"/>
    </source>
</evidence>